<organism evidence="1 2">
    <name type="scientific">Staphylococcus phage CF5</name>
    <dbReference type="NCBI Taxonomy" id="3113739"/>
    <lineage>
        <taxon>Viruses</taxon>
        <taxon>Duplodnaviria</taxon>
        <taxon>Heunggongvirae</taxon>
        <taxon>Uroviricota</taxon>
        <taxon>Caudoviricetes</taxon>
        <taxon>Herelleviridae</taxon>
        <taxon>Twortvirinae</taxon>
        <taxon>Silviavirus</taxon>
    </lineage>
</organism>
<name>A0AAX4J766_9CAUD</name>
<evidence type="ECO:0000313" key="1">
    <source>
        <dbReference type="EMBL" id="WRW34770.1"/>
    </source>
</evidence>
<proteinExistence type="predicted"/>
<dbReference type="EMBL" id="PP034390">
    <property type="protein sequence ID" value="WRW34770.1"/>
    <property type="molecule type" value="Genomic_DNA"/>
</dbReference>
<sequence>MPREVRDPYSQAKLFIPTAEERSIKEMEKEYKEKLKEVDNLITELRKERGIMNDI</sequence>
<gene>
    <name evidence="1" type="ORF">CF5_0116</name>
</gene>
<dbReference type="Proteomes" id="UP001432109">
    <property type="component" value="Segment"/>
</dbReference>
<protein>
    <submittedName>
        <fullName evidence="1">Uncharacterized protein</fullName>
    </submittedName>
</protein>
<evidence type="ECO:0000313" key="2">
    <source>
        <dbReference type="Proteomes" id="UP001432109"/>
    </source>
</evidence>
<reference evidence="1" key="1">
    <citation type="submission" date="2023-12" db="EMBL/GenBank/DDBJ databases">
        <title>Isolation and Characterisation of Novel Lytic Bacteriophages for therapeutic applications in Prosthetic Joint Infections.</title>
        <authorList>
            <person name="Burton N."/>
            <person name="Melo L.D.R."/>
            <person name="Pearce B."/>
            <person name="Tadesse M.D."/>
            <person name="Vryonis E."/>
            <person name="Sagona A."/>
        </authorList>
    </citation>
    <scope>NUCLEOTIDE SEQUENCE</scope>
</reference>
<accession>A0AAX4J766</accession>